<sequence>MYSYLIRSYIGGISSRMISRTYCHVDISGLPWLNCKNFPELQTIPCREAGSLANFTHDATTKLSTINSQSSLVQFMTLVFKILKNFHHISERISLKNLQKMIRLF</sequence>
<name>A0A0M3HK09_ASCLU</name>
<proteinExistence type="predicted"/>
<evidence type="ECO:0000313" key="2">
    <source>
        <dbReference type="WBParaSite" id="ALUE_0000185401-mRNA-1"/>
    </source>
</evidence>
<evidence type="ECO:0000313" key="1">
    <source>
        <dbReference type="Proteomes" id="UP000036681"/>
    </source>
</evidence>
<accession>A0A0M3HK09</accession>
<keyword evidence="1" id="KW-1185">Reference proteome</keyword>
<organism evidence="1 2">
    <name type="scientific">Ascaris lumbricoides</name>
    <name type="common">Giant roundworm</name>
    <dbReference type="NCBI Taxonomy" id="6252"/>
    <lineage>
        <taxon>Eukaryota</taxon>
        <taxon>Metazoa</taxon>
        <taxon>Ecdysozoa</taxon>
        <taxon>Nematoda</taxon>
        <taxon>Chromadorea</taxon>
        <taxon>Rhabditida</taxon>
        <taxon>Spirurina</taxon>
        <taxon>Ascaridomorpha</taxon>
        <taxon>Ascaridoidea</taxon>
        <taxon>Ascarididae</taxon>
        <taxon>Ascaris</taxon>
    </lineage>
</organism>
<dbReference type="WBParaSite" id="ALUE_0000185401-mRNA-1">
    <property type="protein sequence ID" value="ALUE_0000185401-mRNA-1"/>
    <property type="gene ID" value="ALUE_0000185401"/>
</dbReference>
<dbReference type="Proteomes" id="UP000036681">
    <property type="component" value="Unplaced"/>
</dbReference>
<protein>
    <submittedName>
        <fullName evidence="2">Uncharacterized protein</fullName>
    </submittedName>
</protein>
<dbReference type="AlphaFoldDB" id="A0A0M3HK09"/>
<reference evidence="2" key="1">
    <citation type="submission" date="2017-02" db="UniProtKB">
        <authorList>
            <consortium name="WormBaseParasite"/>
        </authorList>
    </citation>
    <scope>IDENTIFICATION</scope>
</reference>